<keyword evidence="3" id="KW-1185">Reference proteome</keyword>
<comment type="caution">
    <text evidence="2">The sequence shown here is derived from an EMBL/GenBank/DDBJ whole genome shotgun (WGS) entry which is preliminary data.</text>
</comment>
<feature type="region of interest" description="Disordered" evidence="1">
    <location>
        <begin position="1"/>
        <end position="23"/>
    </location>
</feature>
<dbReference type="InterPro" id="IPR001138">
    <property type="entry name" value="Zn2Cys6_DnaBD"/>
</dbReference>
<sequence>MSALARSPAFPLEQPPRKRKRFTRSSTGCRSCRLQRVKCPEGPVQADGKKVTCRRCWETDTACFYPANGRSVRNKGREGEANWDRAVEGSCWEDTSRHRQSAGSSGTTGQSTEWDWDTFMSNLQATPLESTTPACLPLSPVHPIVAITDSGVELNPGEGVIGTDIPTQTSSLALLPTARNGTIPFTNPSLLQPGGTAPPLDWLKALLSPPPPPVLNTFTLASLTEEEAARPVVSYFEHEGCNEIVSASKAKHNWIFTQLFPRLFATLTTSPPGKDTVQGLIREWLQACLVQISYVHRGNLEPDPGKAYVWRRESDKARQRANYALLRAKVRFPEGQWRTEEYL</sequence>
<reference evidence="2" key="1">
    <citation type="submission" date="2023-02" db="EMBL/GenBank/DDBJ databases">
        <title>Identification and recombinant expression of a fungal hydrolase from Papiliotrema laurentii that hydrolyzes apple cutin and clears colloidal polyester polyurethane.</title>
        <authorList>
            <consortium name="DOE Joint Genome Institute"/>
            <person name="Roman V.A."/>
            <person name="Bojanowski C."/>
            <person name="Crable B.R."/>
            <person name="Wagner D.N."/>
            <person name="Hung C.S."/>
            <person name="Nadeau L.J."/>
            <person name="Schratz L."/>
            <person name="Haridas S."/>
            <person name="Pangilinan J."/>
            <person name="Lipzen A."/>
            <person name="Na H."/>
            <person name="Yan M."/>
            <person name="Ng V."/>
            <person name="Grigoriev I.V."/>
            <person name="Spatafora J.W."/>
            <person name="Barlow D."/>
            <person name="Biffinger J."/>
            <person name="Kelley-Loughnane N."/>
            <person name="Varaljay V.A."/>
            <person name="Crookes-Goodson W.J."/>
        </authorList>
    </citation>
    <scope>NUCLEOTIDE SEQUENCE</scope>
    <source>
        <strain evidence="2">5307AH</strain>
    </source>
</reference>
<dbReference type="Proteomes" id="UP001182556">
    <property type="component" value="Unassembled WGS sequence"/>
</dbReference>
<protein>
    <recommendedName>
        <fullName evidence="4">Zn(2)-C6 fungal-type domain-containing protein</fullName>
    </recommendedName>
</protein>
<dbReference type="AlphaFoldDB" id="A0AAD9CT67"/>
<evidence type="ECO:0000313" key="2">
    <source>
        <dbReference type="EMBL" id="KAK1921035.1"/>
    </source>
</evidence>
<dbReference type="SUPFAM" id="SSF57701">
    <property type="entry name" value="Zn2/Cys6 DNA-binding domain"/>
    <property type="match status" value="1"/>
</dbReference>
<dbReference type="GO" id="GO:0008270">
    <property type="term" value="F:zinc ion binding"/>
    <property type="evidence" value="ECO:0007669"/>
    <property type="project" value="InterPro"/>
</dbReference>
<accession>A0AAD9CT67</accession>
<evidence type="ECO:0000256" key="1">
    <source>
        <dbReference type="SAM" id="MobiDB-lite"/>
    </source>
</evidence>
<name>A0AAD9CT67_PAPLA</name>
<evidence type="ECO:0000313" key="3">
    <source>
        <dbReference type="Proteomes" id="UP001182556"/>
    </source>
</evidence>
<proteinExistence type="predicted"/>
<feature type="region of interest" description="Disordered" evidence="1">
    <location>
        <begin position="92"/>
        <end position="113"/>
    </location>
</feature>
<organism evidence="2 3">
    <name type="scientific">Papiliotrema laurentii</name>
    <name type="common">Cryptococcus laurentii</name>
    <dbReference type="NCBI Taxonomy" id="5418"/>
    <lineage>
        <taxon>Eukaryota</taxon>
        <taxon>Fungi</taxon>
        <taxon>Dikarya</taxon>
        <taxon>Basidiomycota</taxon>
        <taxon>Agaricomycotina</taxon>
        <taxon>Tremellomycetes</taxon>
        <taxon>Tremellales</taxon>
        <taxon>Rhynchogastremaceae</taxon>
        <taxon>Papiliotrema</taxon>
    </lineage>
</organism>
<gene>
    <name evidence="2" type="ORF">DB88DRAFT_120465</name>
</gene>
<feature type="compositionally biased region" description="Low complexity" evidence="1">
    <location>
        <begin position="103"/>
        <end position="112"/>
    </location>
</feature>
<dbReference type="GO" id="GO:0000981">
    <property type="term" value="F:DNA-binding transcription factor activity, RNA polymerase II-specific"/>
    <property type="evidence" value="ECO:0007669"/>
    <property type="project" value="InterPro"/>
</dbReference>
<evidence type="ECO:0008006" key="4">
    <source>
        <dbReference type="Google" id="ProtNLM"/>
    </source>
</evidence>
<dbReference type="EMBL" id="JAODAN010000012">
    <property type="protein sequence ID" value="KAK1921035.1"/>
    <property type="molecule type" value="Genomic_DNA"/>
</dbReference>
<dbReference type="CDD" id="cd00067">
    <property type="entry name" value="GAL4"/>
    <property type="match status" value="1"/>
</dbReference>
<dbReference type="InterPro" id="IPR036864">
    <property type="entry name" value="Zn2-C6_fun-type_DNA-bd_sf"/>
</dbReference>